<proteinExistence type="predicted"/>
<evidence type="ECO:0000313" key="2">
    <source>
        <dbReference type="Proteomes" id="UP000199568"/>
    </source>
</evidence>
<gene>
    <name evidence="1" type="ORF">SAMN05660297_02407</name>
</gene>
<dbReference type="AlphaFoldDB" id="A0A1I0EE12"/>
<dbReference type="Proteomes" id="UP000199568">
    <property type="component" value="Unassembled WGS sequence"/>
</dbReference>
<accession>A0A1I0EE12</accession>
<dbReference type="OrthoDB" id="2568629at2"/>
<name>A0A1I0EE12_9FIRM</name>
<keyword evidence="2" id="KW-1185">Reference proteome</keyword>
<dbReference type="EMBL" id="FOHU01000010">
    <property type="protein sequence ID" value="SET43393.1"/>
    <property type="molecule type" value="Genomic_DNA"/>
</dbReference>
<sequence length="213" mass="25519">MDIINEDYVSFYTDWFNGRDKAMDFLERCYEVPNGNFIPLRLANKLARVIIFSDFCMTHKRGNRSVQIFLWMALIESIEYIYFPDKDSQKVDKLSVILCFFRNYISTEDKDLLLQNLRRSISDDRFDKTKEINIDIIARILYSIRNEFAHGLDFHTSLFSDSNNDVWLETVKLKEFKKDGKEERHYEMSITHQQLRSIIIRSFINLIEEELLK</sequence>
<protein>
    <submittedName>
        <fullName evidence="1">Uncharacterized protein</fullName>
    </submittedName>
</protein>
<dbReference type="RefSeq" id="WP_090444251.1">
    <property type="nucleotide sequence ID" value="NZ_FOHU01000010.1"/>
</dbReference>
<evidence type="ECO:0000313" key="1">
    <source>
        <dbReference type="EMBL" id="SET43393.1"/>
    </source>
</evidence>
<dbReference type="STRING" id="426128.SAMN05660297_02407"/>
<organism evidence="1 2">
    <name type="scientific">Natronincola peptidivorans</name>
    <dbReference type="NCBI Taxonomy" id="426128"/>
    <lineage>
        <taxon>Bacteria</taxon>
        <taxon>Bacillati</taxon>
        <taxon>Bacillota</taxon>
        <taxon>Clostridia</taxon>
        <taxon>Peptostreptococcales</taxon>
        <taxon>Natronincolaceae</taxon>
        <taxon>Natronincola</taxon>
    </lineage>
</organism>
<reference evidence="1 2" key="1">
    <citation type="submission" date="2016-10" db="EMBL/GenBank/DDBJ databases">
        <authorList>
            <person name="de Groot N.N."/>
        </authorList>
    </citation>
    <scope>NUCLEOTIDE SEQUENCE [LARGE SCALE GENOMIC DNA]</scope>
    <source>
        <strain evidence="1 2">DSM 18979</strain>
    </source>
</reference>